<sequence>MISSQQGQSTATRYFNTYKAFAASRFRFHITNNTFHTYRTISHSIMSNQNLLLGGTDIPAPIPLMCDLTQGQQWSNPNYLPLGSNLAPQPNPETLLQSGTEMRAASSPSINLNNMASPHDHAQTVQDNRVPSPETENSTPFQPSARLYAGPSLTEQIESHERMISALELRVDAMKFSISFPGKNGVVSDDRISAVVKPQILQLMSLIETIRTQQLHLQGSLSQISKRLDALYWYTGPNRREAQNAGSARDVGRSENENFCSWSVS</sequence>
<dbReference type="AlphaFoldDB" id="A0A8H2E3H5"/>
<evidence type="ECO:0000313" key="3">
    <source>
        <dbReference type="Proteomes" id="UP000297595"/>
    </source>
</evidence>
<accession>A0A8H2E3H5</accession>
<evidence type="ECO:0000256" key="1">
    <source>
        <dbReference type="SAM" id="MobiDB-lite"/>
    </source>
</evidence>
<evidence type="ECO:0000313" key="2">
    <source>
        <dbReference type="EMBL" id="TGJ70103.1"/>
    </source>
</evidence>
<proteinExistence type="predicted"/>
<dbReference type="EMBL" id="SOZJ01000003">
    <property type="protein sequence ID" value="TGJ70103.1"/>
    <property type="molecule type" value="Genomic_DNA"/>
</dbReference>
<reference evidence="2 3" key="1">
    <citation type="submission" date="2019-03" db="EMBL/GenBank/DDBJ databases">
        <title>Nematode-trapping fungi genome.</title>
        <authorList>
            <person name="Vidal-Diez De Ulzurrun G."/>
        </authorList>
    </citation>
    <scope>NUCLEOTIDE SEQUENCE [LARGE SCALE GENOMIC DNA]</scope>
    <source>
        <strain evidence="2 3">TWF154</strain>
    </source>
</reference>
<feature type="region of interest" description="Disordered" evidence="1">
    <location>
        <begin position="242"/>
        <end position="265"/>
    </location>
</feature>
<gene>
    <name evidence="2" type="ORF">EYR41_006089</name>
</gene>
<feature type="region of interest" description="Disordered" evidence="1">
    <location>
        <begin position="89"/>
        <end position="144"/>
    </location>
</feature>
<feature type="compositionally biased region" description="Polar residues" evidence="1">
    <location>
        <begin position="123"/>
        <end position="142"/>
    </location>
</feature>
<comment type="caution">
    <text evidence="2">The sequence shown here is derived from an EMBL/GenBank/DDBJ whole genome shotgun (WGS) entry which is preliminary data.</text>
</comment>
<organism evidence="2 3">
    <name type="scientific">Orbilia oligospora</name>
    <name type="common">Nematode-trapping fungus</name>
    <name type="synonym">Arthrobotrys oligospora</name>
    <dbReference type="NCBI Taxonomy" id="2813651"/>
    <lineage>
        <taxon>Eukaryota</taxon>
        <taxon>Fungi</taxon>
        <taxon>Dikarya</taxon>
        <taxon>Ascomycota</taxon>
        <taxon>Pezizomycotina</taxon>
        <taxon>Orbiliomycetes</taxon>
        <taxon>Orbiliales</taxon>
        <taxon>Orbiliaceae</taxon>
        <taxon>Orbilia</taxon>
    </lineage>
</organism>
<name>A0A8H2E3H5_ORBOL</name>
<dbReference type="Proteomes" id="UP000297595">
    <property type="component" value="Unassembled WGS sequence"/>
</dbReference>
<protein>
    <submittedName>
        <fullName evidence="2">Uncharacterized protein</fullName>
    </submittedName>
</protein>
<feature type="compositionally biased region" description="Polar residues" evidence="1">
    <location>
        <begin position="89"/>
        <end position="116"/>
    </location>
</feature>